<reference evidence="1" key="1">
    <citation type="submission" date="2016-08" db="EMBL/GenBank/DDBJ databases">
        <authorList>
            <person name="Ngugi D.K."/>
            <person name="Miyake S."/>
            <person name="Stingl U."/>
        </authorList>
    </citation>
    <scope>NUCLEOTIDE SEQUENCE</scope>
    <source>
        <strain evidence="1">SCG-B11WGA-EpuloA1</strain>
    </source>
</reference>
<sequence length="552" mass="62392">MNKKLKKSVALILGMTITSTSMPTYASGFLNIVINAEPDENEMDEPEASYSVVEPESDKPEQSVVQPEPEKPEQSIVESKPEPELSTPETSTQINLSTFGKTKIQQITESNMDMLNDELTSISRYAFVPKRTIFEQNDILYVVDVSSINKTIPITDLETNYTYQIDNWIDTTVIIEGFNIHTLDKVSSKKIPLDLPIFAGFHASEDFYFMLSGQTQEKKLTITSGLREETWEEDLHLEVIRVDKYDKNFNHHGTTSINSADLFTVSPFESGNVAMTSNDNKLIIHTSREMLANESDGRNHQAQLTIDIDIDTMQHLNPLESWNQSNYVSHSFNQFAKYDGDQPILLDLGDAYPRALLITKYGVEDIPEFWKDETINIFEISGNVGANQTGLTVGGFEISDNNYLTAINSINYDLATGFTSYEIEGLTEEERDIIIFITNKDSGETQELKLTNYENTNSLGGTPKLVPLGNNQFMVLWNEFTGCSYEKNIFGQFDITSEKQHLKYIVIDENGKRLSKIKTFVAGNLSQYVQPIKIDDKVVWVAAENYYSISLN</sequence>
<dbReference type="EMBL" id="LJDB01000045">
    <property type="protein sequence ID" value="ONI40783.1"/>
    <property type="molecule type" value="Genomic_DNA"/>
</dbReference>
<keyword evidence="2" id="KW-1185">Reference proteome</keyword>
<proteinExistence type="predicted"/>
<evidence type="ECO:0000313" key="2">
    <source>
        <dbReference type="Proteomes" id="UP000188605"/>
    </source>
</evidence>
<accession>A0ACC8XDB9</accession>
<comment type="caution">
    <text evidence="1">The sequence shown here is derived from an EMBL/GenBank/DDBJ whole genome shotgun (WGS) entry which is preliminary data.</text>
</comment>
<protein>
    <submittedName>
        <fullName evidence="1">Uncharacterized protein</fullName>
    </submittedName>
</protein>
<organism evidence="1 2">
    <name type="scientific">Candidatus Epulonipiscium fishelsonii</name>
    <dbReference type="NCBI Taxonomy" id="77094"/>
    <lineage>
        <taxon>Bacteria</taxon>
        <taxon>Bacillati</taxon>
        <taxon>Bacillota</taxon>
        <taxon>Clostridia</taxon>
        <taxon>Lachnospirales</taxon>
        <taxon>Lachnospiraceae</taxon>
        <taxon>Candidatus Epulonipiscium</taxon>
    </lineage>
</organism>
<dbReference type="Proteomes" id="UP000188605">
    <property type="component" value="Unassembled WGS sequence"/>
</dbReference>
<name>A0ACC8XDB9_9FIRM</name>
<evidence type="ECO:0000313" key="1">
    <source>
        <dbReference type="EMBL" id="ONI40783.1"/>
    </source>
</evidence>
<gene>
    <name evidence="1" type="ORF">AN396_05030</name>
</gene>